<dbReference type="Proteomes" id="UP001165960">
    <property type="component" value="Unassembled WGS sequence"/>
</dbReference>
<gene>
    <name evidence="1" type="ORF">DSO57_1036605</name>
</gene>
<proteinExistence type="predicted"/>
<sequence length="92" mass="10324">MNLSLSLPMVHYILNTVFASNSDPSITDAQCQELSAVNIQEQGASTVKAYLQRFNYTQEDEERYVPSLKPATCYSSITWRPSTICNLQSSVQ</sequence>
<evidence type="ECO:0000313" key="1">
    <source>
        <dbReference type="EMBL" id="KAJ9071468.1"/>
    </source>
</evidence>
<name>A0ACC2T9W9_9FUNG</name>
<organism evidence="1 2">
    <name type="scientific">Entomophthora muscae</name>
    <dbReference type="NCBI Taxonomy" id="34485"/>
    <lineage>
        <taxon>Eukaryota</taxon>
        <taxon>Fungi</taxon>
        <taxon>Fungi incertae sedis</taxon>
        <taxon>Zoopagomycota</taxon>
        <taxon>Entomophthoromycotina</taxon>
        <taxon>Entomophthoromycetes</taxon>
        <taxon>Entomophthorales</taxon>
        <taxon>Entomophthoraceae</taxon>
        <taxon>Entomophthora</taxon>
    </lineage>
</organism>
<comment type="caution">
    <text evidence="1">The sequence shown here is derived from an EMBL/GenBank/DDBJ whole genome shotgun (WGS) entry which is preliminary data.</text>
</comment>
<reference evidence="1" key="1">
    <citation type="submission" date="2022-04" db="EMBL/GenBank/DDBJ databases">
        <title>Genome of the entomopathogenic fungus Entomophthora muscae.</title>
        <authorList>
            <person name="Elya C."/>
            <person name="Lovett B.R."/>
            <person name="Lee E."/>
            <person name="Macias A.M."/>
            <person name="Hajek A.E."/>
            <person name="De Bivort B.L."/>
            <person name="Kasson M.T."/>
            <person name="De Fine Licht H.H."/>
            <person name="Stajich J.E."/>
        </authorList>
    </citation>
    <scope>NUCLEOTIDE SEQUENCE</scope>
    <source>
        <strain evidence="1">Berkeley</strain>
    </source>
</reference>
<accession>A0ACC2T9W9</accession>
<dbReference type="EMBL" id="QTSX02003197">
    <property type="protein sequence ID" value="KAJ9071468.1"/>
    <property type="molecule type" value="Genomic_DNA"/>
</dbReference>
<protein>
    <submittedName>
        <fullName evidence="1">Uncharacterized protein</fullName>
    </submittedName>
</protein>
<evidence type="ECO:0000313" key="2">
    <source>
        <dbReference type="Proteomes" id="UP001165960"/>
    </source>
</evidence>
<keyword evidence="2" id="KW-1185">Reference proteome</keyword>